<feature type="compositionally biased region" description="Pro residues" evidence="3">
    <location>
        <begin position="72"/>
        <end position="86"/>
    </location>
</feature>
<dbReference type="SUPFAM" id="SSF63817">
    <property type="entry name" value="Sortase"/>
    <property type="match status" value="1"/>
</dbReference>
<organism evidence="5 6">
    <name type="scientific">Microbacterium thalassium</name>
    <dbReference type="NCBI Taxonomy" id="362649"/>
    <lineage>
        <taxon>Bacteria</taxon>
        <taxon>Bacillati</taxon>
        <taxon>Actinomycetota</taxon>
        <taxon>Actinomycetes</taxon>
        <taxon>Micrococcales</taxon>
        <taxon>Microbacteriaceae</taxon>
        <taxon>Microbacterium</taxon>
    </lineage>
</organism>
<dbReference type="InterPro" id="IPR042003">
    <property type="entry name" value="Sortase_E"/>
</dbReference>
<dbReference type="EC" id="3.4.22.70" evidence="5"/>
<keyword evidence="1 5" id="KW-0378">Hydrolase</keyword>
<dbReference type="InterPro" id="IPR005754">
    <property type="entry name" value="Sortase"/>
</dbReference>
<dbReference type="InterPro" id="IPR023365">
    <property type="entry name" value="Sortase_dom-sf"/>
</dbReference>
<evidence type="ECO:0000313" key="6">
    <source>
        <dbReference type="Proteomes" id="UP000537775"/>
    </source>
</evidence>
<dbReference type="InterPro" id="IPR053465">
    <property type="entry name" value="Sortase_Class_E"/>
</dbReference>
<dbReference type="NCBIfam" id="NF033747">
    <property type="entry name" value="class_E_sortase"/>
    <property type="match status" value="1"/>
</dbReference>
<keyword evidence="4" id="KW-1133">Transmembrane helix</keyword>
<dbReference type="CDD" id="cd05830">
    <property type="entry name" value="Sortase_E"/>
    <property type="match status" value="1"/>
</dbReference>
<evidence type="ECO:0000256" key="1">
    <source>
        <dbReference type="ARBA" id="ARBA00022801"/>
    </source>
</evidence>
<name>A0A7X0FMR7_9MICO</name>
<feature type="active site" description="Acyl-thioester intermediate" evidence="2">
    <location>
        <position position="226"/>
    </location>
</feature>
<dbReference type="Pfam" id="PF04203">
    <property type="entry name" value="Sortase"/>
    <property type="match status" value="1"/>
</dbReference>
<dbReference type="AlphaFoldDB" id="A0A7X0FMR7"/>
<protein>
    <submittedName>
        <fullName evidence="5">Sortase A</fullName>
        <ecNumber evidence="5">3.4.22.70</ecNumber>
    </submittedName>
</protein>
<evidence type="ECO:0000313" key="5">
    <source>
        <dbReference type="EMBL" id="MBB6390284.1"/>
    </source>
</evidence>
<accession>A0A7X0FMR7</accession>
<evidence type="ECO:0000256" key="2">
    <source>
        <dbReference type="PIRSR" id="PIRSR605754-1"/>
    </source>
</evidence>
<gene>
    <name evidence="5" type="ORF">HD594_000597</name>
</gene>
<dbReference type="Proteomes" id="UP000537775">
    <property type="component" value="Unassembled WGS sequence"/>
</dbReference>
<keyword evidence="6" id="KW-1185">Reference proteome</keyword>
<dbReference type="EMBL" id="JACHML010000001">
    <property type="protein sequence ID" value="MBB6390284.1"/>
    <property type="molecule type" value="Genomic_DNA"/>
</dbReference>
<feature type="region of interest" description="Disordered" evidence="3">
    <location>
        <begin position="69"/>
        <end position="89"/>
    </location>
</feature>
<comment type="caution">
    <text evidence="5">The sequence shown here is derived from an EMBL/GenBank/DDBJ whole genome shotgun (WGS) entry which is preliminary data.</text>
</comment>
<dbReference type="RefSeq" id="WP_271171282.1">
    <property type="nucleotide sequence ID" value="NZ_BAAAJR010000003.1"/>
</dbReference>
<reference evidence="5 6" key="1">
    <citation type="submission" date="2020-08" db="EMBL/GenBank/DDBJ databases">
        <title>Sequencing the genomes of 1000 actinobacteria strains.</title>
        <authorList>
            <person name="Klenk H.-P."/>
        </authorList>
    </citation>
    <scope>NUCLEOTIDE SEQUENCE [LARGE SCALE GENOMIC DNA]</scope>
    <source>
        <strain evidence="5 6">DSM 12511</strain>
    </source>
</reference>
<proteinExistence type="predicted"/>
<dbReference type="GO" id="GO:0016787">
    <property type="term" value="F:hydrolase activity"/>
    <property type="evidence" value="ECO:0007669"/>
    <property type="project" value="UniProtKB-KW"/>
</dbReference>
<keyword evidence="4" id="KW-0812">Transmembrane</keyword>
<sequence>MSISTRHRPATVIGVIGELLMTVGVILLLYVAWQLWLGDVIYGAQANAQGNELSETWADGFAETDAATPTPITVPTPTAAPIPTPAPEDTEDVEPIILAEPSGTEDFAVLHVPRFGSDYAVPMAGGVTRAGTLDRQRIGHYPGTQMPGEIGNFAVAGHRTTYGAPFNRIAELRVGDPLVIETAVGWYTYRFRTLEYVRPDATDVLLPVPQAPDTPAGTRYMTMTSCSPLYSAAERIIAYSVFESFTPRAGGPPASLAGGA</sequence>
<feature type="transmembrane region" description="Helical" evidence="4">
    <location>
        <begin position="12"/>
        <end position="33"/>
    </location>
</feature>
<feature type="active site" description="Proton donor/acceptor" evidence="2">
    <location>
        <position position="158"/>
    </location>
</feature>
<evidence type="ECO:0000256" key="3">
    <source>
        <dbReference type="SAM" id="MobiDB-lite"/>
    </source>
</evidence>
<evidence type="ECO:0000256" key="4">
    <source>
        <dbReference type="SAM" id="Phobius"/>
    </source>
</evidence>
<dbReference type="Gene3D" id="2.40.260.10">
    <property type="entry name" value="Sortase"/>
    <property type="match status" value="1"/>
</dbReference>
<keyword evidence="4" id="KW-0472">Membrane</keyword>